<feature type="region of interest" description="Disordered" evidence="1">
    <location>
        <begin position="62"/>
        <end position="85"/>
    </location>
</feature>
<reference evidence="2 3" key="1">
    <citation type="submission" date="2007-01" db="EMBL/GenBank/DDBJ databases">
        <title>Draft genome sequence of Collinsella aerofaciens (ATCC 25986).</title>
        <authorList>
            <person name="Sudarsanam P."/>
            <person name="Ley R."/>
            <person name="Guruge J."/>
            <person name="Turnbaugh P.J."/>
            <person name="Mahowald M."/>
            <person name="Liep D."/>
            <person name="Gordon J."/>
        </authorList>
    </citation>
    <scope>NUCLEOTIDE SEQUENCE [LARGE SCALE GENOMIC DNA]</scope>
    <source>
        <strain evidence="3">ATCC 25986 / DSM 3979 / JCM 10188 / KCTC 3647 / NCTC 11838 / VPI 1003</strain>
    </source>
</reference>
<dbReference type="EMBL" id="AAVN02000003">
    <property type="protein sequence ID" value="EBA39917.1"/>
    <property type="molecule type" value="Genomic_DNA"/>
</dbReference>
<evidence type="ECO:0000313" key="3">
    <source>
        <dbReference type="Proteomes" id="UP000002979"/>
    </source>
</evidence>
<feature type="compositionally biased region" description="Polar residues" evidence="1">
    <location>
        <begin position="62"/>
        <end position="78"/>
    </location>
</feature>
<evidence type="ECO:0000256" key="1">
    <source>
        <dbReference type="SAM" id="MobiDB-lite"/>
    </source>
</evidence>
<dbReference type="AlphaFoldDB" id="A4E9H1"/>
<protein>
    <submittedName>
        <fullName evidence="2">Uncharacterized protein</fullName>
    </submittedName>
</protein>
<dbReference type="Proteomes" id="UP000002979">
    <property type="component" value="Unassembled WGS sequence"/>
</dbReference>
<gene>
    <name evidence="2" type="ORF">COLAER_01072</name>
</gene>
<organism evidence="2 3">
    <name type="scientific">Collinsella aerofaciens (strain ATCC 25986 / DSM 3979 / JCM 10188 / KCTC 3647 / NCTC 11838 / VPI 1003)</name>
    <dbReference type="NCBI Taxonomy" id="411903"/>
    <lineage>
        <taxon>Bacteria</taxon>
        <taxon>Bacillati</taxon>
        <taxon>Actinomycetota</taxon>
        <taxon>Coriobacteriia</taxon>
        <taxon>Coriobacteriales</taxon>
        <taxon>Coriobacteriaceae</taxon>
        <taxon>Collinsella</taxon>
    </lineage>
</organism>
<evidence type="ECO:0000313" key="2">
    <source>
        <dbReference type="EMBL" id="EBA39917.1"/>
    </source>
</evidence>
<comment type="caution">
    <text evidence="2">The sequence shown here is derived from an EMBL/GenBank/DDBJ whole genome shotgun (WGS) entry which is preliminary data.</text>
</comment>
<name>A4E9H1_COLAA</name>
<proteinExistence type="predicted"/>
<reference evidence="2 3" key="2">
    <citation type="submission" date="2007-04" db="EMBL/GenBank/DDBJ databases">
        <authorList>
            <person name="Fulton L."/>
            <person name="Clifton S."/>
            <person name="Fulton B."/>
            <person name="Xu J."/>
            <person name="Minx P."/>
            <person name="Mardis E.R."/>
            <person name="Wilson R.K."/>
        </authorList>
    </citation>
    <scope>NUCLEOTIDE SEQUENCE [LARGE SCALE GENOMIC DNA]</scope>
    <source>
        <strain evidence="3">ATCC 25986 / DSM 3979 / JCM 10188 / KCTC 3647 / NCTC 11838 / VPI 1003</strain>
    </source>
</reference>
<accession>A4E9H1</accession>
<sequence>MSSIRLIGKLVGLLKYQMWDTGAASSMWPMRSRRTLAEVTSTPQRSQTMPLKRMPLYLPQEHSQSLAGPKIFSQNRPSFSGLRVR</sequence>